<dbReference type="RefSeq" id="WP_377966113.1">
    <property type="nucleotide sequence ID" value="NZ_JBHZOL010000086.1"/>
</dbReference>
<gene>
    <name evidence="3" type="ORF">ACFVKH_14100</name>
</gene>
<evidence type="ECO:0000256" key="2">
    <source>
        <dbReference type="SAM" id="Phobius"/>
    </source>
</evidence>
<feature type="region of interest" description="Disordered" evidence="1">
    <location>
        <begin position="152"/>
        <end position="195"/>
    </location>
</feature>
<feature type="region of interest" description="Disordered" evidence="1">
    <location>
        <begin position="71"/>
        <end position="104"/>
    </location>
</feature>
<comment type="caution">
    <text evidence="3">The sequence shown here is derived from an EMBL/GenBank/DDBJ whole genome shotgun (WGS) entry which is preliminary data.</text>
</comment>
<accession>A0ABW6IGS7</accession>
<reference evidence="3 4" key="1">
    <citation type="submission" date="2024-10" db="EMBL/GenBank/DDBJ databases">
        <authorList>
            <person name="Ratan Roy A."/>
            <person name="Morales Sandoval P.H."/>
            <person name="De Los Santos Villalobos S."/>
            <person name="Chakraborty S."/>
            <person name="Mukherjee J."/>
        </authorList>
    </citation>
    <scope>NUCLEOTIDE SEQUENCE [LARGE SCALE GENOMIC DNA]</scope>
    <source>
        <strain evidence="3 4">S1</strain>
    </source>
</reference>
<evidence type="ECO:0000313" key="3">
    <source>
        <dbReference type="EMBL" id="MFE4107421.1"/>
    </source>
</evidence>
<organism evidence="3 4">
    <name type="scientific">Almyronema epifaneia S1</name>
    <dbReference type="NCBI Taxonomy" id="2991925"/>
    <lineage>
        <taxon>Bacteria</taxon>
        <taxon>Bacillati</taxon>
        <taxon>Cyanobacteriota</taxon>
        <taxon>Cyanophyceae</taxon>
        <taxon>Nodosilineales</taxon>
        <taxon>Nodosilineaceae</taxon>
        <taxon>Almyronema</taxon>
        <taxon>Almyronema epifaneia</taxon>
    </lineage>
</organism>
<name>A0ABW6IGS7_9CYAN</name>
<protein>
    <submittedName>
        <fullName evidence="3">Uncharacterized protein</fullName>
    </submittedName>
</protein>
<keyword evidence="2" id="KW-0472">Membrane</keyword>
<feature type="compositionally biased region" description="Low complexity" evidence="1">
    <location>
        <begin position="73"/>
        <end position="99"/>
    </location>
</feature>
<proteinExistence type="predicted"/>
<keyword evidence="4" id="KW-1185">Reference proteome</keyword>
<feature type="transmembrane region" description="Helical" evidence="2">
    <location>
        <begin position="44"/>
        <end position="66"/>
    </location>
</feature>
<feature type="transmembrane region" description="Helical" evidence="2">
    <location>
        <begin position="126"/>
        <end position="146"/>
    </location>
</feature>
<dbReference type="Proteomes" id="UP001600165">
    <property type="component" value="Unassembled WGS sequence"/>
</dbReference>
<sequence>MTQNQRHNSAYPGLDLFPSEAAKASLETSANLERFIRFVLRYPLGLLGGIWLISVLIAILALGGLMDPGVDRSPQTAQSSPSEPSATASPSTSQRRTTAVEPAAPIESDRAIAVAAQSTTAELPGWSLLFLVGACAGGCFVLSRYLQRPTASGTGLVNRKSSRKPPSTKRSTPLVSGPKRLKPFEPNAPQPQPLTAQETLSPQFSATTPPLHTNVAASKSLSTASTGEPTAYEAAAVVTVLPEQADHPLDWPEGSLAHQLDIRQQRSLSSLL</sequence>
<keyword evidence="2" id="KW-1133">Transmembrane helix</keyword>
<dbReference type="EMBL" id="JBHZOL010000086">
    <property type="protein sequence ID" value="MFE4107421.1"/>
    <property type="molecule type" value="Genomic_DNA"/>
</dbReference>
<evidence type="ECO:0000313" key="4">
    <source>
        <dbReference type="Proteomes" id="UP001600165"/>
    </source>
</evidence>
<keyword evidence="2" id="KW-0812">Transmembrane</keyword>
<evidence type="ECO:0000256" key="1">
    <source>
        <dbReference type="SAM" id="MobiDB-lite"/>
    </source>
</evidence>